<reference evidence="2" key="1">
    <citation type="journal article" date="2022" name="Int. J. Mol. Sci.">
        <title>Draft Genome of Tanacetum Coccineum: Genomic Comparison of Closely Related Tanacetum-Family Plants.</title>
        <authorList>
            <person name="Yamashiro T."/>
            <person name="Shiraishi A."/>
            <person name="Nakayama K."/>
            <person name="Satake H."/>
        </authorList>
    </citation>
    <scope>NUCLEOTIDE SEQUENCE</scope>
</reference>
<dbReference type="Pfam" id="PF03732">
    <property type="entry name" value="Retrotrans_gag"/>
    <property type="match status" value="1"/>
</dbReference>
<organism evidence="2 3">
    <name type="scientific">Tanacetum coccineum</name>
    <dbReference type="NCBI Taxonomy" id="301880"/>
    <lineage>
        <taxon>Eukaryota</taxon>
        <taxon>Viridiplantae</taxon>
        <taxon>Streptophyta</taxon>
        <taxon>Embryophyta</taxon>
        <taxon>Tracheophyta</taxon>
        <taxon>Spermatophyta</taxon>
        <taxon>Magnoliopsida</taxon>
        <taxon>eudicotyledons</taxon>
        <taxon>Gunneridae</taxon>
        <taxon>Pentapetalae</taxon>
        <taxon>asterids</taxon>
        <taxon>campanulids</taxon>
        <taxon>Asterales</taxon>
        <taxon>Asteraceae</taxon>
        <taxon>Asteroideae</taxon>
        <taxon>Anthemideae</taxon>
        <taxon>Anthemidinae</taxon>
        <taxon>Tanacetum</taxon>
    </lineage>
</organism>
<feature type="domain" description="Retrotransposon gag" evidence="1">
    <location>
        <begin position="5"/>
        <end position="96"/>
    </location>
</feature>
<keyword evidence="2" id="KW-0808">Transferase</keyword>
<dbReference type="PANTHER" id="PTHR33223">
    <property type="entry name" value="CCHC-TYPE DOMAIN-CONTAINING PROTEIN"/>
    <property type="match status" value="1"/>
</dbReference>
<sequence length="135" mass="15592">MLGTFPFLLSGEAKTWMNELDEGTITSRNEMREASISRYFSLAKFRHLLNEIHSFHQLDRETLVDAWLRLKEMLHTCYGHGLTKRAIIQIFYRGLDDPTKGILDTGGILLYNTPNEAFKILVDKVLLKIDFSDIT</sequence>
<comment type="caution">
    <text evidence="2">The sequence shown here is derived from an EMBL/GenBank/DDBJ whole genome shotgun (WGS) entry which is preliminary data.</text>
</comment>
<dbReference type="EMBL" id="BQNB010016191">
    <property type="protein sequence ID" value="GJT48892.1"/>
    <property type="molecule type" value="Genomic_DNA"/>
</dbReference>
<keyword evidence="3" id="KW-1185">Reference proteome</keyword>
<evidence type="ECO:0000259" key="1">
    <source>
        <dbReference type="Pfam" id="PF03732"/>
    </source>
</evidence>
<dbReference type="GO" id="GO:0003964">
    <property type="term" value="F:RNA-directed DNA polymerase activity"/>
    <property type="evidence" value="ECO:0007669"/>
    <property type="project" value="UniProtKB-KW"/>
</dbReference>
<proteinExistence type="predicted"/>
<evidence type="ECO:0000313" key="2">
    <source>
        <dbReference type="EMBL" id="GJT48892.1"/>
    </source>
</evidence>
<keyword evidence="2" id="KW-0548">Nucleotidyltransferase</keyword>
<dbReference type="PANTHER" id="PTHR33223:SF11">
    <property type="entry name" value="ELEMENT PROTEIN, PUTATIVE-RELATED"/>
    <property type="match status" value="1"/>
</dbReference>
<protein>
    <submittedName>
        <fullName evidence="2">Reverse transcriptase domain-containing protein</fullName>
    </submittedName>
</protein>
<name>A0ABQ5EDH5_9ASTR</name>
<keyword evidence="2" id="KW-0695">RNA-directed DNA polymerase</keyword>
<gene>
    <name evidence="2" type="ORF">Tco_0975049</name>
</gene>
<reference evidence="2" key="2">
    <citation type="submission" date="2022-01" db="EMBL/GenBank/DDBJ databases">
        <authorList>
            <person name="Yamashiro T."/>
            <person name="Shiraishi A."/>
            <person name="Satake H."/>
            <person name="Nakayama K."/>
        </authorList>
    </citation>
    <scope>NUCLEOTIDE SEQUENCE</scope>
</reference>
<accession>A0ABQ5EDH5</accession>
<dbReference type="InterPro" id="IPR005162">
    <property type="entry name" value="Retrotrans_gag_dom"/>
</dbReference>
<dbReference type="Proteomes" id="UP001151760">
    <property type="component" value="Unassembled WGS sequence"/>
</dbReference>
<evidence type="ECO:0000313" key="3">
    <source>
        <dbReference type="Proteomes" id="UP001151760"/>
    </source>
</evidence>